<proteinExistence type="predicted"/>
<reference evidence="1 2" key="1">
    <citation type="journal article" date="2020" name="G3 (Bethesda)">
        <title>Whole Genome Sequencing and Comparative Genomics of Two Nematicidal Bacillus Strains Reveals a Wide Range of Possible Virulence Factors.</title>
        <authorList>
            <person name="Susic N."/>
            <person name="Janezic S."/>
            <person name="Rupnik M."/>
            <person name="Geric Stare B."/>
        </authorList>
    </citation>
    <scope>NUCLEOTIDE SEQUENCE [LARGE SCALE GENOMIC DNA]</scope>
    <source>
        <strain evidence="1 2">I-1582</strain>
    </source>
</reference>
<organism evidence="1 2">
    <name type="scientific">Cytobacillus firmus</name>
    <name type="common">Bacillus firmus</name>
    <dbReference type="NCBI Taxonomy" id="1399"/>
    <lineage>
        <taxon>Bacteria</taxon>
        <taxon>Bacillati</taxon>
        <taxon>Bacillota</taxon>
        <taxon>Bacilli</taxon>
        <taxon>Bacillales</taxon>
        <taxon>Bacillaceae</taxon>
        <taxon>Cytobacillus</taxon>
    </lineage>
</organism>
<evidence type="ECO:0000313" key="2">
    <source>
        <dbReference type="Proteomes" id="UP000465778"/>
    </source>
</evidence>
<dbReference type="AlphaFoldDB" id="A0A800MTV3"/>
<name>A0A800MTV3_CYTFI</name>
<gene>
    <name evidence="1" type="ORF">KIS1582_3814</name>
</gene>
<dbReference type="EMBL" id="VDEM01000058">
    <property type="protein sequence ID" value="KAF0822388.1"/>
    <property type="molecule type" value="Genomic_DNA"/>
</dbReference>
<sequence length="40" mass="4549">MYNISKEEGGYAINAENLTADIDKHFKKLYDKNPANFTLA</sequence>
<comment type="caution">
    <text evidence="1">The sequence shown here is derived from an EMBL/GenBank/DDBJ whole genome shotgun (WGS) entry which is preliminary data.</text>
</comment>
<dbReference type="Proteomes" id="UP000465778">
    <property type="component" value="Unassembled WGS sequence"/>
</dbReference>
<accession>A0A800MTV3</accession>
<evidence type="ECO:0000313" key="1">
    <source>
        <dbReference type="EMBL" id="KAF0822388.1"/>
    </source>
</evidence>
<protein>
    <submittedName>
        <fullName evidence="1">Uncharacterized protein</fullName>
    </submittedName>
</protein>